<proteinExistence type="predicted"/>
<dbReference type="InterPro" id="IPR036388">
    <property type="entry name" value="WH-like_DNA-bd_sf"/>
</dbReference>
<dbReference type="PROSITE" id="PS50042">
    <property type="entry name" value="CNMP_BINDING_3"/>
    <property type="match status" value="1"/>
</dbReference>
<evidence type="ECO:0000313" key="8">
    <source>
        <dbReference type="Proteomes" id="UP000569903"/>
    </source>
</evidence>
<dbReference type="Pfam" id="PF00027">
    <property type="entry name" value="cNMP_binding"/>
    <property type="match status" value="1"/>
</dbReference>
<evidence type="ECO:0000313" key="7">
    <source>
        <dbReference type="EMBL" id="MBC1457863.1"/>
    </source>
</evidence>
<reference evidence="7 8" key="1">
    <citation type="submission" date="2020-03" db="EMBL/GenBank/DDBJ databases">
        <title>Soil Listeria distribution.</title>
        <authorList>
            <person name="Liao J."/>
            <person name="Wiedmann M."/>
        </authorList>
    </citation>
    <scope>NUCLEOTIDE SEQUENCE [LARGE SCALE GENOMIC DNA]</scope>
    <source>
        <strain evidence="7 8">FSL L7-1614</strain>
    </source>
</reference>
<gene>
    <name evidence="7" type="ORF">HB850_08840</name>
</gene>
<dbReference type="GO" id="GO:0003677">
    <property type="term" value="F:DNA binding"/>
    <property type="evidence" value="ECO:0007669"/>
    <property type="project" value="UniProtKB-KW"/>
</dbReference>
<evidence type="ECO:0000256" key="2">
    <source>
        <dbReference type="ARBA" id="ARBA00023125"/>
    </source>
</evidence>
<evidence type="ECO:0000256" key="4">
    <source>
        <dbReference type="ARBA" id="ARBA00023163"/>
    </source>
</evidence>
<dbReference type="PROSITE" id="PS51063">
    <property type="entry name" value="HTH_CRP_2"/>
    <property type="match status" value="1"/>
</dbReference>
<keyword evidence="4" id="KW-0804">Transcription</keyword>
<dbReference type="InterPro" id="IPR014710">
    <property type="entry name" value="RmlC-like_jellyroll"/>
</dbReference>
<protein>
    <submittedName>
        <fullName evidence="7">Crp/Fnr family transcriptional regulator</fullName>
    </submittedName>
</protein>
<keyword evidence="1" id="KW-0805">Transcription regulation</keyword>
<dbReference type="Gene3D" id="2.60.120.10">
    <property type="entry name" value="Jelly Rolls"/>
    <property type="match status" value="1"/>
</dbReference>
<sequence length="240" mass="27958">MRNNIAEMEFLYSQESIATQFSRDKFHQFLQEDMIFPLKGVRKKYSKNEIIIPEGEVTNEIYFIESGNVAATKDGENVINFYAENEIIGLTNLLLDSHSEYAFQVISNELFVTKYDKESIIEKVINTQEGYFYHYVHMQNQVSQMIEKEQLLRLPSEQRISLALLILGTKFGEETNDQDLIGFPKSISKGMIGQYTNLNPNTITNVLQKLQEEEIIYPARRAFYVDIFKLEIKLDQVLKK</sequence>
<dbReference type="InterPro" id="IPR018490">
    <property type="entry name" value="cNMP-bd_dom_sf"/>
</dbReference>
<name>A0A841YZ10_9LIST</name>
<dbReference type="SUPFAM" id="SSF51206">
    <property type="entry name" value="cAMP-binding domain-like"/>
    <property type="match status" value="1"/>
</dbReference>
<dbReference type="InterPro" id="IPR000595">
    <property type="entry name" value="cNMP-bd_dom"/>
</dbReference>
<comment type="caution">
    <text evidence="7">The sequence shown here is derived from an EMBL/GenBank/DDBJ whole genome shotgun (WGS) entry which is preliminary data.</text>
</comment>
<dbReference type="InterPro" id="IPR036390">
    <property type="entry name" value="WH_DNA-bd_sf"/>
</dbReference>
<dbReference type="SMART" id="SM00100">
    <property type="entry name" value="cNMP"/>
    <property type="match status" value="1"/>
</dbReference>
<evidence type="ECO:0000256" key="1">
    <source>
        <dbReference type="ARBA" id="ARBA00023015"/>
    </source>
</evidence>
<feature type="domain" description="HTH crp-type" evidence="6">
    <location>
        <begin position="154"/>
        <end position="231"/>
    </location>
</feature>
<dbReference type="Proteomes" id="UP000569903">
    <property type="component" value="Unassembled WGS sequence"/>
</dbReference>
<accession>A0A841YZ10</accession>
<evidence type="ECO:0000259" key="5">
    <source>
        <dbReference type="PROSITE" id="PS50042"/>
    </source>
</evidence>
<evidence type="ECO:0000259" key="6">
    <source>
        <dbReference type="PROSITE" id="PS51063"/>
    </source>
</evidence>
<keyword evidence="3" id="KW-0010">Activator</keyword>
<dbReference type="SUPFAM" id="SSF46785">
    <property type="entry name" value="Winged helix' DNA-binding domain"/>
    <property type="match status" value="1"/>
</dbReference>
<feature type="domain" description="Cyclic nucleotide-binding" evidence="5">
    <location>
        <begin position="43"/>
        <end position="120"/>
    </location>
</feature>
<organism evidence="7 8">
    <name type="scientific">Listeria newyorkensis</name>
    <dbReference type="NCBI Taxonomy" id="1497681"/>
    <lineage>
        <taxon>Bacteria</taxon>
        <taxon>Bacillati</taxon>
        <taxon>Bacillota</taxon>
        <taxon>Bacilli</taxon>
        <taxon>Bacillales</taxon>
        <taxon>Listeriaceae</taxon>
        <taxon>Listeria</taxon>
    </lineage>
</organism>
<dbReference type="GO" id="GO:0006355">
    <property type="term" value="P:regulation of DNA-templated transcription"/>
    <property type="evidence" value="ECO:0007669"/>
    <property type="project" value="InterPro"/>
</dbReference>
<dbReference type="EMBL" id="JAARQN010000006">
    <property type="protein sequence ID" value="MBC1457863.1"/>
    <property type="molecule type" value="Genomic_DNA"/>
</dbReference>
<dbReference type="RefSeq" id="WP_185389117.1">
    <property type="nucleotide sequence ID" value="NZ_JAARQN010000006.1"/>
</dbReference>
<dbReference type="AlphaFoldDB" id="A0A841YZ10"/>
<dbReference type="Gene3D" id="1.10.10.10">
    <property type="entry name" value="Winged helix-like DNA-binding domain superfamily/Winged helix DNA-binding domain"/>
    <property type="match status" value="1"/>
</dbReference>
<dbReference type="CDD" id="cd00038">
    <property type="entry name" value="CAP_ED"/>
    <property type="match status" value="1"/>
</dbReference>
<dbReference type="InterPro" id="IPR012318">
    <property type="entry name" value="HTH_CRP"/>
</dbReference>
<evidence type="ECO:0000256" key="3">
    <source>
        <dbReference type="ARBA" id="ARBA00023159"/>
    </source>
</evidence>
<keyword evidence="2" id="KW-0238">DNA-binding</keyword>